<gene>
    <name evidence="1" type="ORF">F9B74_09820</name>
</gene>
<evidence type="ECO:0000313" key="1">
    <source>
        <dbReference type="EMBL" id="NEN76601.1"/>
    </source>
</evidence>
<name>A0A6L9Y866_9BURK</name>
<comment type="caution">
    <text evidence="1">The sequence shown here is derived from an EMBL/GenBank/DDBJ whole genome shotgun (WGS) entry which is preliminary data.</text>
</comment>
<reference evidence="1 2" key="1">
    <citation type="submission" date="2020-02" db="EMBL/GenBank/DDBJ databases">
        <title>Pelistega sp. NLN82 were isolated from wild rodents of the Hainan Island.</title>
        <authorList>
            <person name="Niu N."/>
            <person name="Zhou J."/>
        </authorList>
    </citation>
    <scope>NUCLEOTIDE SEQUENCE [LARGE SCALE GENOMIC DNA]</scope>
    <source>
        <strain evidence="1 2">NLN82</strain>
    </source>
</reference>
<proteinExistence type="predicted"/>
<sequence length="65" mass="7832">MENGRYKKEIWYIKPILFGGNPNDPSNITMINRREHIELVKYWNKVLRNLKKRDDFRKAVQSPDG</sequence>
<protein>
    <submittedName>
        <fullName evidence="1">Uncharacterized protein</fullName>
    </submittedName>
</protein>
<dbReference type="RefSeq" id="WP_163765016.1">
    <property type="nucleotide sequence ID" value="NZ_JAAGYR010000024.1"/>
</dbReference>
<keyword evidence="2" id="KW-1185">Reference proteome</keyword>
<dbReference type="EMBL" id="JAAGYR010000024">
    <property type="protein sequence ID" value="NEN76601.1"/>
    <property type="molecule type" value="Genomic_DNA"/>
</dbReference>
<evidence type="ECO:0000313" key="2">
    <source>
        <dbReference type="Proteomes" id="UP000477651"/>
    </source>
</evidence>
<dbReference type="Proteomes" id="UP000477651">
    <property type="component" value="Unassembled WGS sequence"/>
</dbReference>
<organism evidence="1 2">
    <name type="scientific">Pelistega ratti</name>
    <dbReference type="NCBI Taxonomy" id="2652177"/>
    <lineage>
        <taxon>Bacteria</taxon>
        <taxon>Pseudomonadati</taxon>
        <taxon>Pseudomonadota</taxon>
        <taxon>Betaproteobacteria</taxon>
        <taxon>Burkholderiales</taxon>
        <taxon>Alcaligenaceae</taxon>
        <taxon>Pelistega</taxon>
    </lineage>
</organism>
<dbReference type="AlphaFoldDB" id="A0A6L9Y866"/>
<accession>A0A6L9Y866</accession>